<organism evidence="10 11">
    <name type="scientific">Sulfidibacter corallicola</name>
    <dbReference type="NCBI Taxonomy" id="2818388"/>
    <lineage>
        <taxon>Bacteria</taxon>
        <taxon>Pseudomonadati</taxon>
        <taxon>Acidobacteriota</taxon>
        <taxon>Holophagae</taxon>
        <taxon>Acanthopleuribacterales</taxon>
        <taxon>Acanthopleuribacteraceae</taxon>
        <taxon>Sulfidibacter</taxon>
    </lineage>
</organism>
<evidence type="ECO:0000256" key="4">
    <source>
        <dbReference type="ARBA" id="ARBA00022741"/>
    </source>
</evidence>
<name>A0A8A4TFK0_SULCO</name>
<dbReference type="Gene3D" id="3.30.300.130">
    <property type="entry name" value="Fe-S cluster assembly (FSCA)"/>
    <property type="match status" value="1"/>
</dbReference>
<gene>
    <name evidence="10" type="ORF">J3U87_18155</name>
</gene>
<dbReference type="GO" id="GO:0046872">
    <property type="term" value="F:metal ion binding"/>
    <property type="evidence" value="ECO:0007669"/>
    <property type="project" value="UniProtKB-KW"/>
</dbReference>
<keyword evidence="3 8" id="KW-0479">Metal-binding</keyword>
<dbReference type="Pfam" id="PF01883">
    <property type="entry name" value="FeS_assembly_P"/>
    <property type="match status" value="1"/>
</dbReference>
<dbReference type="SUPFAM" id="SSF52540">
    <property type="entry name" value="P-loop containing nucleoside triphosphate hydrolases"/>
    <property type="match status" value="1"/>
</dbReference>
<keyword evidence="4 8" id="KW-0547">Nucleotide-binding</keyword>
<dbReference type="HAMAP" id="MF_02040">
    <property type="entry name" value="Mrp_NBP35"/>
    <property type="match status" value="1"/>
</dbReference>
<keyword evidence="11" id="KW-1185">Reference proteome</keyword>
<dbReference type="InterPro" id="IPR033756">
    <property type="entry name" value="YlxH/NBP35"/>
</dbReference>
<evidence type="ECO:0000256" key="7">
    <source>
        <dbReference type="ARBA" id="ARBA00023014"/>
    </source>
</evidence>
<comment type="function">
    <text evidence="8">Binds and transfers iron-sulfur (Fe-S) clusters to target apoproteins. Can hydrolyze ATP.</text>
</comment>
<dbReference type="GO" id="GO:0016226">
    <property type="term" value="P:iron-sulfur cluster assembly"/>
    <property type="evidence" value="ECO:0007669"/>
    <property type="project" value="InterPro"/>
</dbReference>
<dbReference type="InterPro" id="IPR000808">
    <property type="entry name" value="Mrp-like_CS"/>
</dbReference>
<dbReference type="InterPro" id="IPR034904">
    <property type="entry name" value="FSCA_dom_sf"/>
</dbReference>
<dbReference type="InterPro" id="IPR044304">
    <property type="entry name" value="NUBPL-like"/>
</dbReference>
<comment type="subunit">
    <text evidence="8">Homodimer.</text>
</comment>
<feature type="binding site" evidence="8">
    <location>
        <begin position="129"/>
        <end position="136"/>
    </location>
    <ligand>
        <name>ATP</name>
        <dbReference type="ChEBI" id="CHEBI:30616"/>
    </ligand>
</feature>
<dbReference type="InterPro" id="IPR019591">
    <property type="entry name" value="Mrp/NBP35_ATP-bd"/>
</dbReference>
<reference evidence="10" key="1">
    <citation type="submission" date="2021-03" db="EMBL/GenBank/DDBJ databases">
        <title>Acanthopleuribacteraceae sp. M133.</title>
        <authorList>
            <person name="Wang G."/>
        </authorList>
    </citation>
    <scope>NUCLEOTIDE SEQUENCE</scope>
    <source>
        <strain evidence="10">M133</strain>
    </source>
</reference>
<keyword evidence="7 8" id="KW-0411">Iron-sulfur</keyword>
<comment type="similarity">
    <text evidence="2">In the C-terminal section; belongs to the Mrp/NBP35 ATP-binding proteins family.</text>
</comment>
<keyword evidence="5 8" id="KW-0067">ATP-binding</keyword>
<dbReference type="SUPFAM" id="SSF117916">
    <property type="entry name" value="Fe-S cluster assembly (FSCA) domain-like"/>
    <property type="match status" value="1"/>
</dbReference>
<dbReference type="EMBL" id="CP071793">
    <property type="protein sequence ID" value="QTD47521.1"/>
    <property type="molecule type" value="Genomic_DNA"/>
</dbReference>
<feature type="domain" description="MIP18 family-like" evidence="9">
    <location>
        <begin position="30"/>
        <end position="94"/>
    </location>
</feature>
<dbReference type="GO" id="GO:0016887">
    <property type="term" value="F:ATP hydrolysis activity"/>
    <property type="evidence" value="ECO:0007669"/>
    <property type="project" value="UniProtKB-UniRule"/>
</dbReference>
<evidence type="ECO:0000313" key="10">
    <source>
        <dbReference type="EMBL" id="QTD47521.1"/>
    </source>
</evidence>
<dbReference type="RefSeq" id="WP_237377190.1">
    <property type="nucleotide sequence ID" value="NZ_CP071793.1"/>
</dbReference>
<protein>
    <recommendedName>
        <fullName evidence="8">Iron-sulfur cluster carrier protein</fullName>
    </recommendedName>
</protein>
<comment type="similarity">
    <text evidence="8">Belongs to the Mrp/NBP35 ATP-binding proteins family.</text>
</comment>
<evidence type="ECO:0000256" key="3">
    <source>
        <dbReference type="ARBA" id="ARBA00022723"/>
    </source>
</evidence>
<keyword evidence="6 8" id="KW-0408">Iron</keyword>
<dbReference type="Pfam" id="PF10609">
    <property type="entry name" value="ParA"/>
    <property type="match status" value="1"/>
</dbReference>
<dbReference type="FunFam" id="3.40.50.300:FF:001119">
    <property type="entry name" value="Iron-sulfur cluster carrier protein"/>
    <property type="match status" value="1"/>
</dbReference>
<evidence type="ECO:0000256" key="1">
    <source>
        <dbReference type="ARBA" id="ARBA00007352"/>
    </source>
</evidence>
<dbReference type="PANTHER" id="PTHR42961">
    <property type="entry name" value="IRON-SULFUR PROTEIN NUBPL"/>
    <property type="match status" value="1"/>
</dbReference>
<evidence type="ECO:0000256" key="2">
    <source>
        <dbReference type="ARBA" id="ARBA00008205"/>
    </source>
</evidence>
<accession>A0A8A4TFK0</accession>
<dbReference type="GO" id="GO:0051539">
    <property type="term" value="F:4 iron, 4 sulfur cluster binding"/>
    <property type="evidence" value="ECO:0007669"/>
    <property type="project" value="TreeGrafter"/>
</dbReference>
<dbReference type="KEGG" id="scor:J3U87_18155"/>
<comment type="similarity">
    <text evidence="1">In the N-terminal section; belongs to the MIP18 family.</text>
</comment>
<dbReference type="CDD" id="cd02037">
    <property type="entry name" value="Mrp_NBP35"/>
    <property type="match status" value="1"/>
</dbReference>
<evidence type="ECO:0000313" key="11">
    <source>
        <dbReference type="Proteomes" id="UP000663929"/>
    </source>
</evidence>
<dbReference type="Gene3D" id="3.40.50.300">
    <property type="entry name" value="P-loop containing nucleotide triphosphate hydrolases"/>
    <property type="match status" value="1"/>
</dbReference>
<dbReference type="AlphaFoldDB" id="A0A8A4TFK0"/>
<dbReference type="PROSITE" id="PS01215">
    <property type="entry name" value="MRP"/>
    <property type="match status" value="1"/>
</dbReference>
<evidence type="ECO:0000259" key="9">
    <source>
        <dbReference type="Pfam" id="PF01883"/>
    </source>
</evidence>
<evidence type="ECO:0000256" key="8">
    <source>
        <dbReference type="HAMAP-Rule" id="MF_02040"/>
    </source>
</evidence>
<dbReference type="Proteomes" id="UP000663929">
    <property type="component" value="Chromosome"/>
</dbReference>
<dbReference type="InterPro" id="IPR002744">
    <property type="entry name" value="MIP18-like"/>
</dbReference>
<proteinExistence type="inferred from homology"/>
<dbReference type="GO" id="GO:0005524">
    <property type="term" value="F:ATP binding"/>
    <property type="evidence" value="ECO:0007669"/>
    <property type="project" value="UniProtKB-UniRule"/>
</dbReference>
<dbReference type="InterPro" id="IPR027417">
    <property type="entry name" value="P-loop_NTPase"/>
</dbReference>
<sequence length="392" mass="41302">MIVAVINIETRAIGRTPDPSQGEVLAPVSEDDVRQALRGVSDPDLKQDIVSLGFVKKVQVTPERILVDVERTVPSATVEALLRARCEAALGALGVAAIEINVGFQVPPVTIPGKTPVPGVARLIAVASGKGGVGKSTVAVNLALALSQSGARVGLLDCDLYGPSVPALFGIQERAHADGQKRLIPLSEYGIEVMSMGFLMDRLAALSWRGPMLHKMLSQFLFGTRWRELDYLLLDLPPGTGDVQLSLTQIAPLAGAVLVTTPQKVALRDVVKGLEMFKSAGTPVLGVIENMSYHLCPCCGERTAVFGEGGAQRLADKYEMPLLGQIPFSRKVPSVLGSGEPLMVRDVSEESAGDLTDRAAADAFRAVARATAAAISQARPGWAAAGPDAMEV</sequence>
<keyword evidence="8" id="KW-0378">Hydrolase</keyword>
<dbReference type="GO" id="GO:0140663">
    <property type="term" value="F:ATP-dependent FeS chaperone activity"/>
    <property type="evidence" value="ECO:0007669"/>
    <property type="project" value="InterPro"/>
</dbReference>
<dbReference type="PANTHER" id="PTHR42961:SF2">
    <property type="entry name" value="IRON-SULFUR PROTEIN NUBPL"/>
    <property type="match status" value="1"/>
</dbReference>
<evidence type="ECO:0000256" key="6">
    <source>
        <dbReference type="ARBA" id="ARBA00023004"/>
    </source>
</evidence>
<evidence type="ECO:0000256" key="5">
    <source>
        <dbReference type="ARBA" id="ARBA00022840"/>
    </source>
</evidence>